<comment type="caution">
    <text evidence="1">The sequence shown here is derived from an EMBL/GenBank/DDBJ whole genome shotgun (WGS) entry which is preliminary data.</text>
</comment>
<protein>
    <submittedName>
        <fullName evidence="1">Uncharacterized protein</fullName>
    </submittedName>
</protein>
<evidence type="ECO:0000313" key="2">
    <source>
        <dbReference type="Proteomes" id="UP000245133"/>
    </source>
</evidence>
<name>A0A2P2DZY5_9LEPT</name>
<dbReference type="EMBL" id="BFBB01000004">
    <property type="protein sequence ID" value="GBF50204.1"/>
    <property type="molecule type" value="Genomic_DNA"/>
</dbReference>
<evidence type="ECO:0000313" key="1">
    <source>
        <dbReference type="EMBL" id="GBF50204.1"/>
    </source>
</evidence>
<dbReference type="AlphaFoldDB" id="A0A2P2DZY5"/>
<gene>
    <name evidence="1" type="ORF">LPTSP4_17280</name>
</gene>
<accession>A0A2P2DZY5</accession>
<sequence length="113" mass="12502">MVRIWIQGFGITFLALCLSSSFLSNDQTLVRLKAGAYKRSIGNRQGLSQVVSLSYGSVDQEESKDKEISDSLVKNEAKFAFPHEMETAALDPKTASNRSYLLQDSYLSLPPPV</sequence>
<proteinExistence type="predicted"/>
<dbReference type="Proteomes" id="UP000245133">
    <property type="component" value="Unassembled WGS sequence"/>
</dbReference>
<keyword evidence="2" id="KW-1185">Reference proteome</keyword>
<reference evidence="1 2" key="1">
    <citation type="submission" date="2018-02" db="EMBL/GenBank/DDBJ databases">
        <title>Novel Leptospira species isolated from soil and water in Japan.</title>
        <authorList>
            <person name="Nakao R."/>
            <person name="Masuzawa T."/>
        </authorList>
    </citation>
    <scope>NUCLEOTIDE SEQUENCE [LARGE SCALE GENOMIC DNA]</scope>
    <source>
        <strain evidence="1 2">YH101</strain>
    </source>
</reference>
<dbReference type="RefSeq" id="WP_108975920.1">
    <property type="nucleotide sequence ID" value="NZ_BFBB01000004.1"/>
</dbReference>
<organism evidence="1 2">
    <name type="scientific">Leptospira ryugenii</name>
    <dbReference type="NCBI Taxonomy" id="1917863"/>
    <lineage>
        <taxon>Bacteria</taxon>
        <taxon>Pseudomonadati</taxon>
        <taxon>Spirochaetota</taxon>
        <taxon>Spirochaetia</taxon>
        <taxon>Leptospirales</taxon>
        <taxon>Leptospiraceae</taxon>
        <taxon>Leptospira</taxon>
    </lineage>
</organism>